<dbReference type="GO" id="GO:0003824">
    <property type="term" value="F:catalytic activity"/>
    <property type="evidence" value="ECO:0007669"/>
    <property type="project" value="InterPro"/>
</dbReference>
<evidence type="ECO:0000313" key="2">
    <source>
        <dbReference type="EMBL" id="TEB40460.1"/>
    </source>
</evidence>
<dbReference type="AlphaFoldDB" id="A0A4Y7U1Z8"/>
<sequence length="97" mass="11080">MKGSNSFKQILEEVKTTTLDAFEHQSYPFDLLVNEIESETNAEKNPIFDVLISYHDSDESVDPSIKIADTVSLGEDIEFRNTIASKFDLSYTFQRKP</sequence>
<dbReference type="EMBL" id="QWDN01001280">
    <property type="protein sequence ID" value="TEB40460.1"/>
    <property type="molecule type" value="Genomic_DNA"/>
</dbReference>
<dbReference type="Pfam" id="PF00668">
    <property type="entry name" value="Condensation"/>
    <property type="match status" value="1"/>
</dbReference>
<comment type="caution">
    <text evidence="2">The sequence shown here is derived from an EMBL/GenBank/DDBJ whole genome shotgun (WGS) entry which is preliminary data.</text>
</comment>
<dbReference type="InterPro" id="IPR001242">
    <property type="entry name" value="Condensation_dom"/>
</dbReference>
<organism evidence="2 3">
    <name type="scientific">Flavobacterium circumlabens</name>
    <dbReference type="NCBI Taxonomy" id="2133765"/>
    <lineage>
        <taxon>Bacteria</taxon>
        <taxon>Pseudomonadati</taxon>
        <taxon>Bacteroidota</taxon>
        <taxon>Flavobacteriia</taxon>
        <taxon>Flavobacteriales</taxon>
        <taxon>Flavobacteriaceae</taxon>
        <taxon>Flavobacterium</taxon>
    </lineage>
</organism>
<proteinExistence type="predicted"/>
<dbReference type="SUPFAM" id="SSF52777">
    <property type="entry name" value="CoA-dependent acyltransferases"/>
    <property type="match status" value="1"/>
</dbReference>
<protein>
    <recommendedName>
        <fullName evidence="1">Condensation domain-containing protein</fullName>
    </recommendedName>
</protein>
<gene>
    <name evidence="2" type="ORF">D0809_30495</name>
</gene>
<dbReference type="Gene3D" id="3.30.559.10">
    <property type="entry name" value="Chloramphenicol acetyltransferase-like domain"/>
    <property type="match status" value="1"/>
</dbReference>
<dbReference type="Proteomes" id="UP000298340">
    <property type="component" value="Unassembled WGS sequence"/>
</dbReference>
<feature type="domain" description="Condensation" evidence="1">
    <location>
        <begin position="1"/>
        <end position="92"/>
    </location>
</feature>
<feature type="non-terminal residue" evidence="2">
    <location>
        <position position="97"/>
    </location>
</feature>
<accession>A0A4Y7U1Z8</accession>
<name>A0A4Y7U1Z8_9FLAO</name>
<evidence type="ECO:0000259" key="1">
    <source>
        <dbReference type="Pfam" id="PF00668"/>
    </source>
</evidence>
<evidence type="ECO:0000313" key="3">
    <source>
        <dbReference type="Proteomes" id="UP000298340"/>
    </source>
</evidence>
<dbReference type="InterPro" id="IPR023213">
    <property type="entry name" value="CAT-like_dom_sf"/>
</dbReference>
<reference evidence="2 3" key="1">
    <citation type="journal article" date="2018" name="Syst. Appl. Microbiol.">
        <title>Flavobacterium circumlabens sp. nov. and Flavobacterium cupreum sp. nov., two psychrotrophic species isolated from Antarctic environmental samples.</title>
        <authorList>
            <person name="Kralova S."/>
            <person name="Busse H.J."/>
            <person name="Svec P."/>
            <person name="Maslanova I."/>
            <person name="Stankova E."/>
            <person name="Bartak M."/>
            <person name="Sedlacek I."/>
        </authorList>
    </citation>
    <scope>NUCLEOTIDE SEQUENCE [LARGE SCALE GENOMIC DNA]</scope>
    <source>
        <strain evidence="2 3">CCM 8828</strain>
    </source>
</reference>
<dbReference type="Gene3D" id="3.30.559.30">
    <property type="entry name" value="Nonribosomal peptide synthetase, condensation domain"/>
    <property type="match status" value="1"/>
</dbReference>